<dbReference type="Proteomes" id="UP000004259">
    <property type="component" value="Unassembled WGS sequence"/>
</dbReference>
<sequence length="45" mass="5270">MKNASKNVKPKIKNMLNCRVHYYNDGMGAFNVHRNADRYGRAWSL</sequence>
<protein>
    <submittedName>
        <fullName evidence="1">Uncharacterized protein</fullName>
    </submittedName>
</protein>
<accession>E9SA76</accession>
<evidence type="ECO:0000313" key="1">
    <source>
        <dbReference type="EMBL" id="EGC03861.1"/>
    </source>
</evidence>
<reference evidence="1 2" key="1">
    <citation type="submission" date="2011-02" db="EMBL/GenBank/DDBJ databases">
        <authorList>
            <person name="Nelson K.E."/>
            <person name="Sutton G."/>
            <person name="Torralba M."/>
            <person name="Durkin S."/>
            <person name="Harkins D."/>
            <person name="Montgomery R."/>
            <person name="Ziemer C."/>
            <person name="Klaassens E."/>
            <person name="Ocuiv P."/>
            <person name="Morrison M."/>
        </authorList>
    </citation>
    <scope>NUCLEOTIDE SEQUENCE [LARGE SCALE GENOMIC DNA]</scope>
    <source>
        <strain evidence="1 2">8</strain>
    </source>
</reference>
<dbReference type="EMBL" id="ADKM02000050">
    <property type="protein sequence ID" value="EGC03861.1"/>
    <property type="molecule type" value="Genomic_DNA"/>
</dbReference>
<dbReference type="AlphaFoldDB" id="E9SA76"/>
<keyword evidence="2" id="KW-1185">Reference proteome</keyword>
<gene>
    <name evidence="1" type="ORF">CUS_6527</name>
</gene>
<organism evidence="1 2">
    <name type="scientific">Ruminococcus albus 8</name>
    <dbReference type="NCBI Taxonomy" id="246199"/>
    <lineage>
        <taxon>Bacteria</taxon>
        <taxon>Bacillati</taxon>
        <taxon>Bacillota</taxon>
        <taxon>Clostridia</taxon>
        <taxon>Eubacteriales</taxon>
        <taxon>Oscillospiraceae</taxon>
        <taxon>Ruminococcus</taxon>
    </lineage>
</organism>
<comment type="caution">
    <text evidence="1">The sequence shown here is derived from an EMBL/GenBank/DDBJ whole genome shotgun (WGS) entry which is preliminary data.</text>
</comment>
<evidence type="ECO:0000313" key="2">
    <source>
        <dbReference type="Proteomes" id="UP000004259"/>
    </source>
</evidence>
<name>E9SA76_RUMAL</name>
<dbReference type="STRING" id="246199.CUS_6527"/>
<proteinExistence type="predicted"/>